<keyword evidence="3" id="KW-0539">Nucleus</keyword>
<evidence type="ECO:0000256" key="1">
    <source>
        <dbReference type="ARBA" id="ARBA00004123"/>
    </source>
</evidence>
<dbReference type="InterPro" id="IPR036224">
    <property type="entry name" value="GINS_bundle-like_dom_sf"/>
</dbReference>
<dbReference type="GeneID" id="30196755"/>
<evidence type="ECO:0000256" key="3">
    <source>
        <dbReference type="ARBA" id="ARBA00023242"/>
    </source>
</evidence>
<feature type="region of interest" description="Disordered" evidence="4">
    <location>
        <begin position="1"/>
        <end position="124"/>
    </location>
</feature>
<feature type="domain" description="GINS subunit" evidence="5">
    <location>
        <begin position="188"/>
        <end position="265"/>
    </location>
</feature>
<comment type="subcellular location">
    <subcellularLocation>
        <location evidence="1">Nucleus</location>
    </subcellularLocation>
</comment>
<evidence type="ECO:0000313" key="6">
    <source>
        <dbReference type="EMBL" id="ODN85463.1"/>
    </source>
</evidence>
<dbReference type="EMBL" id="AWGH01000036">
    <property type="protein sequence ID" value="ODN85463.1"/>
    <property type="molecule type" value="Genomic_DNA"/>
</dbReference>
<dbReference type="Proteomes" id="UP000094819">
    <property type="component" value="Unassembled WGS sequence"/>
</dbReference>
<reference evidence="6 7" key="1">
    <citation type="submission" date="2016-06" db="EMBL/GenBank/DDBJ databases">
        <title>Evolution of pathogenesis and genome organization in the Tremellales.</title>
        <authorList>
            <person name="Cuomo C."/>
            <person name="Litvintseva A."/>
            <person name="Heitman J."/>
            <person name="Chen Y."/>
            <person name="Sun S."/>
            <person name="Springer D."/>
            <person name="Dromer F."/>
            <person name="Young S."/>
            <person name="Zeng Q."/>
            <person name="Chapman S."/>
            <person name="Gujja S."/>
            <person name="Saif S."/>
            <person name="Birren B."/>
        </authorList>
    </citation>
    <scope>NUCLEOTIDE SEQUENCE [LARGE SCALE GENOMIC DNA]</scope>
    <source>
        <strain evidence="6 7">CBS 7118</strain>
    </source>
</reference>
<dbReference type="CDD" id="cd11711">
    <property type="entry name" value="GINS_A_Sld5"/>
    <property type="match status" value="1"/>
</dbReference>
<dbReference type="SUPFAM" id="SSF158573">
    <property type="entry name" value="GINS helical bundle-like"/>
    <property type="match status" value="1"/>
</dbReference>
<keyword evidence="2" id="KW-0235">DNA replication</keyword>
<evidence type="ECO:0000313" key="7">
    <source>
        <dbReference type="Proteomes" id="UP000094819"/>
    </source>
</evidence>
<name>A0A1E3I9V5_9TREE</name>
<keyword evidence="7" id="KW-1185">Reference proteome</keyword>
<dbReference type="OrthoDB" id="338231at2759"/>
<dbReference type="GO" id="GO:0000727">
    <property type="term" value="P:double-strand break repair via break-induced replication"/>
    <property type="evidence" value="ECO:0007669"/>
    <property type="project" value="TreeGrafter"/>
</dbReference>
<dbReference type="GO" id="GO:0006261">
    <property type="term" value="P:DNA-templated DNA replication"/>
    <property type="evidence" value="ECO:0007669"/>
    <property type="project" value="InterPro"/>
</dbReference>
<feature type="compositionally biased region" description="Low complexity" evidence="4">
    <location>
        <begin position="15"/>
        <end position="31"/>
    </location>
</feature>
<comment type="caution">
    <text evidence="6">The sequence shown here is derived from an EMBL/GenBank/DDBJ whole genome shotgun (WGS) entry which is preliminary data.</text>
</comment>
<dbReference type="InterPro" id="IPR038749">
    <property type="entry name" value="Sld5_GINS_A"/>
</dbReference>
<dbReference type="InterPro" id="IPR008591">
    <property type="entry name" value="GINS_Sld5"/>
</dbReference>
<accession>A0A1E3I9V5</accession>
<dbReference type="PANTHER" id="PTHR21206:SF0">
    <property type="entry name" value="DNA REPLICATION COMPLEX GINS PROTEIN SLD5"/>
    <property type="match status" value="1"/>
</dbReference>
<evidence type="ECO:0000256" key="4">
    <source>
        <dbReference type="SAM" id="MobiDB-lite"/>
    </source>
</evidence>
<gene>
    <name evidence="6" type="ORF">L198_07544</name>
</gene>
<dbReference type="AlphaFoldDB" id="A0A1E3I9V5"/>
<dbReference type="RefSeq" id="XP_019028484.1">
    <property type="nucleotide sequence ID" value="XM_019179538.1"/>
</dbReference>
<feature type="compositionally biased region" description="Polar residues" evidence="4">
    <location>
        <begin position="44"/>
        <end position="59"/>
    </location>
</feature>
<evidence type="ECO:0000256" key="2">
    <source>
        <dbReference type="ARBA" id="ARBA00022705"/>
    </source>
</evidence>
<dbReference type="Pfam" id="PF05916">
    <property type="entry name" value="Sld5"/>
    <property type="match status" value="1"/>
</dbReference>
<dbReference type="Gene3D" id="1.20.58.1030">
    <property type="match status" value="1"/>
</dbReference>
<dbReference type="InterPro" id="IPR021151">
    <property type="entry name" value="GINS_A"/>
</dbReference>
<organism evidence="6 7">
    <name type="scientific">Cryptococcus wingfieldii CBS 7118</name>
    <dbReference type="NCBI Taxonomy" id="1295528"/>
    <lineage>
        <taxon>Eukaryota</taxon>
        <taxon>Fungi</taxon>
        <taxon>Dikarya</taxon>
        <taxon>Basidiomycota</taxon>
        <taxon>Agaricomycotina</taxon>
        <taxon>Tremellomycetes</taxon>
        <taxon>Tremellales</taxon>
        <taxon>Cryptococcaceae</taxon>
        <taxon>Cryptococcus</taxon>
    </lineage>
</organism>
<dbReference type="GO" id="GO:0000811">
    <property type="term" value="C:GINS complex"/>
    <property type="evidence" value="ECO:0007669"/>
    <property type="project" value="TreeGrafter"/>
</dbReference>
<proteinExistence type="predicted"/>
<evidence type="ECO:0000259" key="5">
    <source>
        <dbReference type="Pfam" id="PF05916"/>
    </source>
</evidence>
<protein>
    <recommendedName>
        <fullName evidence="5">GINS subunit domain-containing protein</fullName>
    </recommendedName>
</protein>
<dbReference type="PANTHER" id="PTHR21206">
    <property type="entry name" value="SLD5 PROTEIN"/>
    <property type="match status" value="1"/>
</dbReference>
<sequence length="346" mass="38885">MSFFSDDDTSLPANSRRASGSSSRQASTAPSFMDRPLPAGQRARSASTFNTDAASSNNERTLRESSFDEEEFYKEIGITSGMPESPGSERGSSIFTPSAGRRYALSSPGGTPRRARDGTIAHDLGYQPQGGVDWAAIDEETDIEDMDLVRKIGVVWTRERGTGDIIPWEGELINDLMDRLEQQQKMYTALRSDPQTSEEEHFKLVLVQTEVERVKYLVRSYVRTRLHKIEKFAQHIAISPEIHHLLSPIELSHAERYTELLHTHLQHSVLDSLPESFRRLDENFPDGTSMITKPNTETPVMVYIRKDCGEVTLESGDQALLSKGTTHIVKQNLVDRWISLGYAEVL</sequence>